<evidence type="ECO:0000313" key="2">
    <source>
        <dbReference type="Proteomes" id="UP000183995"/>
    </source>
</evidence>
<evidence type="ECO:0000313" key="1">
    <source>
        <dbReference type="EMBL" id="SHH84586.1"/>
    </source>
</evidence>
<dbReference type="EMBL" id="FQXV01000003">
    <property type="protein sequence ID" value="SHH84586.1"/>
    <property type="molecule type" value="Genomic_DNA"/>
</dbReference>
<dbReference type="Proteomes" id="UP000183995">
    <property type="component" value="Unassembled WGS sequence"/>
</dbReference>
<dbReference type="RefSeq" id="WP_073076717.1">
    <property type="nucleotide sequence ID" value="NZ_FQXV01000003.1"/>
</dbReference>
<keyword evidence="2" id="KW-1185">Reference proteome</keyword>
<name>A0A1M5WAS2_9FIRM</name>
<dbReference type="SUPFAM" id="SSF51726">
    <property type="entry name" value="UROD/MetE-like"/>
    <property type="match status" value="1"/>
</dbReference>
<dbReference type="InterPro" id="IPR038071">
    <property type="entry name" value="UROD/MetE-like_sf"/>
</dbReference>
<accession>A0A1M5WAS2</accession>
<protein>
    <submittedName>
        <fullName evidence="1">Uroporphyrinogen decarboxylase (URO-D)</fullName>
    </submittedName>
</protein>
<proteinExistence type="predicted"/>
<dbReference type="OrthoDB" id="9780425at2"/>
<reference evidence="1 2" key="1">
    <citation type="submission" date="2016-11" db="EMBL/GenBank/DDBJ databases">
        <authorList>
            <person name="Jaros S."/>
            <person name="Januszkiewicz K."/>
            <person name="Wedrychowicz H."/>
        </authorList>
    </citation>
    <scope>NUCLEOTIDE SEQUENCE [LARGE SCALE GENOMIC DNA]</scope>
    <source>
        <strain evidence="1 2">DSM 10068</strain>
    </source>
</reference>
<dbReference type="STRING" id="1123282.SAMN02745823_01161"/>
<dbReference type="AlphaFoldDB" id="A0A1M5WAS2"/>
<sequence length="357" mass="41272">MAIPKFDPKELQEVGRFPGMPGNPDVIVYNFPMTPKEAYTALYNKKPIWQITTMESRMFAPKCNPDNIARAFVFDGTHTPQTGGTDMFGIEWEFVPQVGGSMVRPGKPFIEDANEITDKVVWPDIEKWDWEGCAKANAEYLSEQNFNICWFLNGWYERLISFMDFEGAIVAMIDEDQKDAVKDFFDKLSDLYIRIFDKYLTYFPNISAFCIHDDWGSQKETFFSPATAEEMIVPYMRRVTDFIHSKGRFCELHSCGQLLKQVPNIIAAGWDSWFPQLMNDTHKIYELYGDKLIVGVAPEAFDPAATSEEEQRAKARDFANKFSNPAKPSFYNIYAGQWLTPAYREELYKQSRINYSK</sequence>
<organism evidence="1 2">
    <name type="scientific">Sporobacter termitidis DSM 10068</name>
    <dbReference type="NCBI Taxonomy" id="1123282"/>
    <lineage>
        <taxon>Bacteria</taxon>
        <taxon>Bacillati</taxon>
        <taxon>Bacillota</taxon>
        <taxon>Clostridia</taxon>
        <taxon>Eubacteriales</taxon>
        <taxon>Oscillospiraceae</taxon>
        <taxon>Sporobacter</taxon>
    </lineage>
</organism>
<gene>
    <name evidence="1" type="ORF">SAMN02745823_01161</name>
</gene>
<dbReference type="Gene3D" id="3.20.20.210">
    <property type="match status" value="1"/>
</dbReference>